<dbReference type="SUPFAM" id="SSF56784">
    <property type="entry name" value="HAD-like"/>
    <property type="match status" value="1"/>
</dbReference>
<dbReference type="RefSeq" id="WP_380700205.1">
    <property type="nucleotide sequence ID" value="NZ_JBHSKX010000002.1"/>
</dbReference>
<evidence type="ECO:0000313" key="1">
    <source>
        <dbReference type="EMBL" id="MFC5367366.1"/>
    </source>
</evidence>
<dbReference type="InterPro" id="IPR023214">
    <property type="entry name" value="HAD_sf"/>
</dbReference>
<gene>
    <name evidence="1" type="ORF">ACFPJ5_10485</name>
</gene>
<organism evidence="1 2">
    <name type="scientific">Salinirubrum litoreum</name>
    <dbReference type="NCBI Taxonomy" id="1126234"/>
    <lineage>
        <taxon>Archaea</taxon>
        <taxon>Methanobacteriati</taxon>
        <taxon>Methanobacteriota</taxon>
        <taxon>Stenosarchaea group</taxon>
        <taxon>Halobacteria</taxon>
        <taxon>Halobacteriales</taxon>
        <taxon>Haloferacaceae</taxon>
        <taxon>Salinirubrum</taxon>
    </lineage>
</organism>
<protein>
    <submittedName>
        <fullName evidence="1">HAD hydrolase-like protein</fullName>
    </submittedName>
</protein>
<reference evidence="1 2" key="1">
    <citation type="journal article" date="2019" name="Int. J. Syst. Evol. Microbiol.">
        <title>The Global Catalogue of Microorganisms (GCM) 10K type strain sequencing project: providing services to taxonomists for standard genome sequencing and annotation.</title>
        <authorList>
            <consortium name="The Broad Institute Genomics Platform"/>
            <consortium name="The Broad Institute Genome Sequencing Center for Infectious Disease"/>
            <person name="Wu L."/>
            <person name="Ma J."/>
        </authorList>
    </citation>
    <scope>NUCLEOTIDE SEQUENCE [LARGE SCALE GENOMIC DNA]</scope>
    <source>
        <strain evidence="1 2">CGMCC 1.12237</strain>
    </source>
</reference>
<dbReference type="Gene3D" id="3.40.50.1000">
    <property type="entry name" value="HAD superfamily/HAD-like"/>
    <property type="match status" value="1"/>
</dbReference>
<sequence length="37" mass="4092">MTTVLVTTGITDRQRLERSDVTPDFVIDSLAELDGIL</sequence>
<dbReference type="Pfam" id="PF13242">
    <property type="entry name" value="Hydrolase_like"/>
    <property type="match status" value="1"/>
</dbReference>
<name>A0ABD5RBH8_9EURY</name>
<dbReference type="InterPro" id="IPR036412">
    <property type="entry name" value="HAD-like_sf"/>
</dbReference>
<accession>A0ABD5RBH8</accession>
<proteinExistence type="predicted"/>
<dbReference type="EMBL" id="JBHSKX010000002">
    <property type="protein sequence ID" value="MFC5367366.1"/>
    <property type="molecule type" value="Genomic_DNA"/>
</dbReference>
<comment type="caution">
    <text evidence="1">The sequence shown here is derived from an EMBL/GenBank/DDBJ whole genome shotgun (WGS) entry which is preliminary data.</text>
</comment>
<keyword evidence="2" id="KW-1185">Reference proteome</keyword>
<dbReference type="AlphaFoldDB" id="A0ABD5RBH8"/>
<dbReference type="Proteomes" id="UP001596201">
    <property type="component" value="Unassembled WGS sequence"/>
</dbReference>
<evidence type="ECO:0000313" key="2">
    <source>
        <dbReference type="Proteomes" id="UP001596201"/>
    </source>
</evidence>